<dbReference type="EMBL" id="CP086716">
    <property type="protein sequence ID" value="WOO81036.1"/>
    <property type="molecule type" value="Genomic_DNA"/>
</dbReference>
<dbReference type="GO" id="GO:0006362">
    <property type="term" value="P:transcription elongation by RNA polymerase I"/>
    <property type="evidence" value="ECO:0007669"/>
    <property type="project" value="TreeGrafter"/>
</dbReference>
<organism evidence="9 10">
    <name type="scientific">Vanrija pseudolonga</name>
    <dbReference type="NCBI Taxonomy" id="143232"/>
    <lineage>
        <taxon>Eukaryota</taxon>
        <taxon>Fungi</taxon>
        <taxon>Dikarya</taxon>
        <taxon>Basidiomycota</taxon>
        <taxon>Agaricomycotina</taxon>
        <taxon>Tremellomycetes</taxon>
        <taxon>Trichosporonales</taxon>
        <taxon>Trichosporonaceae</taxon>
        <taxon>Vanrija</taxon>
    </lineage>
</organism>
<evidence type="ECO:0000256" key="3">
    <source>
        <dbReference type="ARBA" id="ARBA00022478"/>
    </source>
</evidence>
<dbReference type="GO" id="GO:0003677">
    <property type="term" value="F:DNA binding"/>
    <property type="evidence" value="ECO:0007669"/>
    <property type="project" value="InterPro"/>
</dbReference>
<feature type="domain" description="DNA-directed RNA polymerase RBP11-like dimerisation" evidence="8">
    <location>
        <begin position="54"/>
        <end position="125"/>
    </location>
</feature>
<dbReference type="InterPro" id="IPR022905">
    <property type="entry name" value="Rpo11-like"/>
</dbReference>
<dbReference type="GO" id="GO:0003899">
    <property type="term" value="F:DNA-directed RNA polymerase activity"/>
    <property type="evidence" value="ECO:0007669"/>
    <property type="project" value="InterPro"/>
</dbReference>
<evidence type="ECO:0000313" key="10">
    <source>
        <dbReference type="Proteomes" id="UP000827549"/>
    </source>
</evidence>
<comment type="subcellular location">
    <subcellularLocation>
        <location evidence="1">Nucleus</location>
    </subcellularLocation>
</comment>
<dbReference type="SUPFAM" id="SSF55257">
    <property type="entry name" value="RBP11-like subunits of RNA polymerase"/>
    <property type="match status" value="1"/>
</dbReference>
<evidence type="ECO:0000313" key="9">
    <source>
        <dbReference type="EMBL" id="WOO81036.1"/>
    </source>
</evidence>
<gene>
    <name evidence="9" type="primary">rpc19</name>
    <name evidence="9" type="ORF">LOC62_03G004564</name>
</gene>
<dbReference type="Proteomes" id="UP000827549">
    <property type="component" value="Chromosome 3"/>
</dbReference>
<keyword evidence="10" id="KW-1185">Reference proteome</keyword>
<comment type="similarity">
    <text evidence="6">Belongs to the archaeal Rpo11/eukaryotic RPB11/RPC19 RNA polymerase subunit family.</text>
</comment>
<protein>
    <recommendedName>
        <fullName evidence="2">DNA-directed RNA polymerases I and III subunit RPAC2</fullName>
    </recommendedName>
</protein>
<reference evidence="9" key="1">
    <citation type="submission" date="2023-10" db="EMBL/GenBank/DDBJ databases">
        <authorList>
            <person name="Noh H."/>
        </authorList>
    </citation>
    <scope>NUCLEOTIDE SEQUENCE</scope>
    <source>
        <strain evidence="9">DUCC4014</strain>
    </source>
</reference>
<evidence type="ECO:0000256" key="2">
    <source>
        <dbReference type="ARBA" id="ARBA00022079"/>
    </source>
</evidence>
<dbReference type="PANTHER" id="PTHR13946:SF28">
    <property type="entry name" value="DNA-DIRECTED RNA POLYMERASES I AND III SUBUNIT RPAC2"/>
    <property type="match status" value="1"/>
</dbReference>
<evidence type="ECO:0000256" key="5">
    <source>
        <dbReference type="ARBA" id="ARBA00023242"/>
    </source>
</evidence>
<dbReference type="GO" id="GO:0046983">
    <property type="term" value="F:protein dimerization activity"/>
    <property type="evidence" value="ECO:0007669"/>
    <property type="project" value="InterPro"/>
</dbReference>
<evidence type="ECO:0000256" key="1">
    <source>
        <dbReference type="ARBA" id="ARBA00004123"/>
    </source>
</evidence>
<keyword evidence="4" id="KW-0804">Transcription</keyword>
<dbReference type="PANTHER" id="PTHR13946">
    <property type="entry name" value="DNA-DIRECTED RNA POLYMERASE I,II,III"/>
    <property type="match status" value="1"/>
</dbReference>
<evidence type="ECO:0000256" key="6">
    <source>
        <dbReference type="ARBA" id="ARBA00025751"/>
    </source>
</evidence>
<dbReference type="InterPro" id="IPR009025">
    <property type="entry name" value="RBP11-like_dimer"/>
</dbReference>
<keyword evidence="5" id="KW-0539">Nucleus</keyword>
<dbReference type="RefSeq" id="XP_062627068.1">
    <property type="nucleotide sequence ID" value="XM_062771084.1"/>
</dbReference>
<dbReference type="GO" id="GO:0055029">
    <property type="term" value="C:nuclear DNA-directed RNA polymerase complex"/>
    <property type="evidence" value="ECO:0007669"/>
    <property type="project" value="UniProtKB-ARBA"/>
</dbReference>
<dbReference type="GO" id="GO:0005736">
    <property type="term" value="C:RNA polymerase I complex"/>
    <property type="evidence" value="ECO:0007669"/>
    <property type="project" value="TreeGrafter"/>
</dbReference>
<dbReference type="AlphaFoldDB" id="A0AAF0YAF8"/>
<proteinExistence type="inferred from homology"/>
<evidence type="ECO:0000256" key="7">
    <source>
        <dbReference type="SAM" id="MobiDB-lite"/>
    </source>
</evidence>
<name>A0AAF0YAF8_9TREE</name>
<dbReference type="InterPro" id="IPR008193">
    <property type="entry name" value="RNA_pol_Rpb11_13-16kDa_CS"/>
</dbReference>
<dbReference type="InterPro" id="IPR036603">
    <property type="entry name" value="RBP11-like"/>
</dbReference>
<keyword evidence="3 9" id="KW-0240">DNA-directed RNA polymerase</keyword>
<dbReference type="GO" id="GO:0005666">
    <property type="term" value="C:RNA polymerase III complex"/>
    <property type="evidence" value="ECO:0007669"/>
    <property type="project" value="TreeGrafter"/>
</dbReference>
<dbReference type="HAMAP" id="MF_00261">
    <property type="entry name" value="RNApol_arch_Rpo11"/>
    <property type="match status" value="1"/>
</dbReference>
<dbReference type="GO" id="GO:0006383">
    <property type="term" value="P:transcription by RNA polymerase III"/>
    <property type="evidence" value="ECO:0007669"/>
    <property type="project" value="TreeGrafter"/>
</dbReference>
<accession>A0AAF0YAF8</accession>
<evidence type="ECO:0000256" key="4">
    <source>
        <dbReference type="ARBA" id="ARBA00023163"/>
    </source>
</evidence>
<sequence length="169" mass="18943">MAPKTEEERKNEEAASRRHARLDNAGILHMSANSGEVHEKVSILPGYEPNYSSCTFCLWEEDHTLGNALRWMLMKNPDVEYCGYSAPHPSEPKIHIRVQMYDGLSAVEALKKALAGLRDLFTTIDTKYAQSLKGGKYVREDDVDVHQVVADTLRSRGFGVEGDEMDESA</sequence>
<dbReference type="PROSITE" id="PS01154">
    <property type="entry name" value="RNA_POL_L_13KD"/>
    <property type="match status" value="1"/>
</dbReference>
<dbReference type="GeneID" id="87807802"/>
<feature type="compositionally biased region" description="Basic and acidic residues" evidence="7">
    <location>
        <begin position="1"/>
        <end position="16"/>
    </location>
</feature>
<evidence type="ECO:0000259" key="8">
    <source>
        <dbReference type="Pfam" id="PF13656"/>
    </source>
</evidence>
<dbReference type="Gene3D" id="3.30.1360.10">
    <property type="entry name" value="RNA polymerase, RBP11-like subunit"/>
    <property type="match status" value="1"/>
</dbReference>
<dbReference type="FunFam" id="3.30.1360.10:FF:000006">
    <property type="entry name" value="DNA-directed RNA polymerases I and III subunit RPAC2"/>
    <property type="match status" value="1"/>
</dbReference>
<dbReference type="Pfam" id="PF13656">
    <property type="entry name" value="RNA_pol_L_2"/>
    <property type="match status" value="1"/>
</dbReference>
<dbReference type="InterPro" id="IPR033898">
    <property type="entry name" value="RNAP_AC19"/>
</dbReference>
<dbReference type="CDD" id="cd07029">
    <property type="entry name" value="RNAP_I_III_AC19"/>
    <property type="match status" value="1"/>
</dbReference>
<feature type="region of interest" description="Disordered" evidence="7">
    <location>
        <begin position="1"/>
        <end position="20"/>
    </location>
</feature>